<feature type="region of interest" description="Disordered" evidence="2">
    <location>
        <begin position="57"/>
        <end position="77"/>
    </location>
</feature>
<feature type="region of interest" description="Disordered" evidence="2">
    <location>
        <begin position="1811"/>
        <end position="2118"/>
    </location>
</feature>
<feature type="compositionally biased region" description="Basic and acidic residues" evidence="2">
    <location>
        <begin position="237"/>
        <end position="246"/>
    </location>
</feature>
<keyword evidence="5" id="KW-1185">Reference proteome</keyword>
<feature type="compositionally biased region" description="Acidic residues" evidence="2">
    <location>
        <begin position="1581"/>
        <end position="1634"/>
    </location>
</feature>
<feature type="compositionally biased region" description="Basic and acidic residues" evidence="2">
    <location>
        <begin position="2037"/>
        <end position="2055"/>
    </location>
</feature>
<feature type="compositionally biased region" description="Polar residues" evidence="2">
    <location>
        <begin position="57"/>
        <end position="71"/>
    </location>
</feature>
<dbReference type="Pfam" id="PF14650">
    <property type="entry name" value="FAM75"/>
    <property type="match status" value="5"/>
</dbReference>
<organism evidence="4 5">
    <name type="scientific">Phrynosoma platyrhinos</name>
    <name type="common">Desert horned lizard</name>
    <dbReference type="NCBI Taxonomy" id="52577"/>
    <lineage>
        <taxon>Eukaryota</taxon>
        <taxon>Metazoa</taxon>
        <taxon>Chordata</taxon>
        <taxon>Craniata</taxon>
        <taxon>Vertebrata</taxon>
        <taxon>Euteleostomi</taxon>
        <taxon>Lepidosauria</taxon>
        <taxon>Squamata</taxon>
        <taxon>Bifurcata</taxon>
        <taxon>Unidentata</taxon>
        <taxon>Episquamata</taxon>
        <taxon>Toxicofera</taxon>
        <taxon>Iguania</taxon>
        <taxon>Phrynosomatidae</taxon>
        <taxon>Phrynosomatinae</taxon>
        <taxon>Phrynosoma</taxon>
    </lineage>
</organism>
<evidence type="ECO:0000256" key="2">
    <source>
        <dbReference type="SAM" id="MobiDB-lite"/>
    </source>
</evidence>
<feature type="domain" description="SPATA31" evidence="3">
    <location>
        <begin position="1143"/>
        <end position="1237"/>
    </location>
</feature>
<evidence type="ECO:0000313" key="5">
    <source>
        <dbReference type="Proteomes" id="UP000826234"/>
    </source>
</evidence>
<feature type="domain" description="SPATA31" evidence="3">
    <location>
        <begin position="867"/>
        <end position="962"/>
    </location>
</feature>
<feature type="compositionally biased region" description="Basic and acidic residues" evidence="2">
    <location>
        <begin position="1955"/>
        <end position="1965"/>
    </location>
</feature>
<feature type="compositionally biased region" description="Basic and acidic residues" evidence="2">
    <location>
        <begin position="2109"/>
        <end position="2118"/>
    </location>
</feature>
<feature type="domain" description="SPATA31" evidence="3">
    <location>
        <begin position="576"/>
        <end position="708"/>
    </location>
</feature>
<dbReference type="EMBL" id="JAIPUX010000439">
    <property type="protein sequence ID" value="KAH0627754.1"/>
    <property type="molecule type" value="Genomic_DNA"/>
</dbReference>
<dbReference type="PANTHER" id="PTHR21859:SF12">
    <property type="entry name" value="SPERMATOGENESIS-ASSOCIATED PROTEIN 31D1"/>
    <property type="match status" value="1"/>
</dbReference>
<name>A0ABQ7TE21_PHRPL</name>
<dbReference type="Proteomes" id="UP000826234">
    <property type="component" value="Unassembled WGS sequence"/>
</dbReference>
<feature type="compositionally biased region" description="Polar residues" evidence="2">
    <location>
        <begin position="1876"/>
        <end position="1889"/>
    </location>
</feature>
<dbReference type="PANTHER" id="PTHR21859">
    <property type="entry name" value="ACROSOME-SPECIFIC PROTEIN"/>
    <property type="match status" value="1"/>
</dbReference>
<feature type="compositionally biased region" description="Basic and acidic residues" evidence="2">
    <location>
        <begin position="1779"/>
        <end position="1792"/>
    </location>
</feature>
<protein>
    <recommendedName>
        <fullName evidence="3">SPATA31 domain-containing protein</fullName>
    </recommendedName>
</protein>
<feature type="compositionally biased region" description="Basic and acidic residues" evidence="2">
    <location>
        <begin position="1812"/>
        <end position="1837"/>
    </location>
</feature>
<feature type="compositionally biased region" description="Basic and acidic residues" evidence="2">
    <location>
        <begin position="540"/>
        <end position="549"/>
    </location>
</feature>
<feature type="region of interest" description="Disordered" evidence="2">
    <location>
        <begin position="537"/>
        <end position="575"/>
    </location>
</feature>
<dbReference type="InterPro" id="IPR039509">
    <property type="entry name" value="SPATA31"/>
</dbReference>
<gene>
    <name evidence="4" type="ORF">JD844_008041</name>
</gene>
<feature type="compositionally biased region" description="Basic residues" evidence="2">
    <location>
        <begin position="2015"/>
        <end position="2033"/>
    </location>
</feature>
<feature type="compositionally biased region" description="Basic residues" evidence="2">
    <location>
        <begin position="2062"/>
        <end position="2078"/>
    </location>
</feature>
<evidence type="ECO:0000313" key="4">
    <source>
        <dbReference type="EMBL" id="KAH0627754.1"/>
    </source>
</evidence>
<feature type="region of interest" description="Disordered" evidence="2">
    <location>
        <begin position="1531"/>
        <end position="1733"/>
    </location>
</feature>
<feature type="compositionally biased region" description="Basic and acidic residues" evidence="2">
    <location>
        <begin position="1973"/>
        <end position="1986"/>
    </location>
</feature>
<feature type="compositionally biased region" description="Basic and acidic residues" evidence="2">
    <location>
        <begin position="1635"/>
        <end position="1657"/>
    </location>
</feature>
<evidence type="ECO:0000259" key="3">
    <source>
        <dbReference type="Pfam" id="PF14650"/>
    </source>
</evidence>
<feature type="compositionally biased region" description="Polar residues" evidence="2">
    <location>
        <begin position="564"/>
        <end position="575"/>
    </location>
</feature>
<feature type="domain" description="SPATA31" evidence="3">
    <location>
        <begin position="1423"/>
        <end position="1619"/>
    </location>
</feature>
<feature type="domain" description="SPATA31" evidence="3">
    <location>
        <begin position="372"/>
        <end position="495"/>
    </location>
</feature>
<sequence>MDAYDGGFGCYFSCCWDLRFLFCGSIVLSLLICLIRKICNGSFFQDSILDRFWGQSPAGSRPSTDPGSKMQQVFPERSNRAQKALQKEKDLREAGLSRYQDGVSPRLGQDSIRQLLCDNASCSICNKAATEAKKLAYPKGLGFWFHLTPAPPVPVSYQKGCSKLSDVSEMPFGASAPRCASVPCPACSYLHPTSGAPLLAGEGTSSHARDLSGGLLKKQKKEKLTMTMTAKKKSRSSSRELRSDRSRSSSCSEEECFYCSGPKESFHTATSGVLKVSFTSRTDYTSSASGHSKSQEDVLTCSLQIESEASSTSTQAEAVSKKVHRGGHRCLRSHKHRRKRERGRQSGAAQWSQREGGAAVDIPFLEEDVRAKLEWHLLRKRVQHAMGLPLSLIRSLRAFIPLAPDSTRKKPARNVAVLVRPQPLPFLRPEGTRTDLERHLKKMVHLKRWGLPQRVQEALRHMQPSTGHGSPTVLEKEDRRVVSRKMGKTHQQAKDMVDFRPAYATPDWHFQKVAAPEPSYLLGRRHLHPSRVLFSQGKVGDAKSTRERMPFQGSPPTHSLARGATSTPKQPSWMRSSASEAVAVTPSGLEYLESHILQKRVHHQWGLPFLIQRSLEQFLPAPPLRSMHPVLTQHFLWKERTATISSRLPFVHPETVQQLNSHLRSLVVERRWGLPRRVMESLQMFAPDSLLSPEMLKAREVAPSCLSLRRPRVKGTSSEKPPVAHKRLAGSLGSQPSDSHWGQKGHILQRHLAKRALEVQLNIFPPLVQYSQGVSHQAAKDVLPKVLSPGQKDVRHRTGDFLFLEQSARDLIELNITHKNLSYRWGLPTIYTKSLAHFFPGMGPLSSHVPSILPDCFVSRETLFLAKEAREVLEWHIRWKRVQHNWGLPGLALSSLRCLLPAAPQLRRPHQRLRPEEVSVVPGPLLFLSREAKQKLEANVRKRVILQQWGLPKRVLQSLKQLCPEVVIHPARTYTVPGSYPPWPKRRSHHSPSAGLILSSRRRAQKAVPSTLGPKGLKKVKSHLSRRLVEMQLGQPPPVVRTSWRLALLSMRQPLPRLIPPGRGSLRPRNSFLPFIRTEDLQQIGMAISKRHLSSLWGLGLRYVEALTVVVPKPSTQPPWSQRTLAAEFSEVGTPFLPHPDRSALELHVRTKRLQHLWGVPAFLQRSLKAFAEPCLLLPSASPRTELRVDIVQREFLFLPQRIRSHLEMHIQKMKLHRHWGLPSRVLESLKPMRPKPRRHRRAWQEVPMDSSPPGPALADSSHRDPAGSYMSTSVNVRRPKRHPCAAGAPPPVFSLVGTMNLEKIKVRLAKKCVEEQLGAFPAMVKLSWRRASLLLRQPLPKLIPPGQRHLQARSHLVPFGRKEDMDRIAFTIHHKHLMFLWGLGTRYVGALGGMTPRSSSLQPRRPRRAAAAARVMFSEVRIQFLPEREKEILEQQVKRKRIQHLWGFPALIESSVRRFMHQAPSLTVCQRVSVDICIQQREPSFLCLATCRSLELHLQKIKLQHRWGTPGRVLESLNVFLPSRVLGNVGRESRPERPLQLLPPPLSPQEQLRSTQTFTFAEERSRQLKPSRDLQQKMEEQEEEEEEEDKEPDEEQEEEEEEEEKEEEEKEEEEEEKKQDEEEEEEEGEEGKEEEGHQWERETSTQDSLKWEEGSAERSISPGSRRSEKEAHATTSKSPTEPPVSHPTPCTLGMAVRSRTPEKGRKIAVHADVSPKRTPPQRESRGEHQGCTPILLKGEVKLSQPRKTVDKKVSLIGSIVEKKLYLQDGLHIWLRDQERKRTHGKGERSGAGEDQGVWQVEAVSAELHWGGTHDGEEGAGVEKAEFRSDFVTKDSTVEPQSLGTVHLERKHSFQAGRMGSHGGSEGPSMGPASWVTPSRGTHTQVRSSRTQHRAGGGGSRSSSRSRERRRATGPRSLVKGEVQRLVNKEELVRHGEKRLHSKERKWSSKQWRFSSKERKSSSKERKSRSKERKSSSKERKSSSKERKSRSKERKWSTKEWKSSSKERRSSSKERKSRSKERRSSSRKWKLIGKRSSSKERQSSSRRSSSKEGRSRSSSGKRGSKIRKWLFSSRKKKPESKGEPSSGRQGRSRSRGQSQRKQGPSLTQGKEEPRRQEQ</sequence>
<comment type="caution">
    <text evidence="4">The sequence shown here is derived from an EMBL/GenBank/DDBJ whole genome shotgun (WGS) entry which is preliminary data.</text>
</comment>
<feature type="region of interest" description="Disordered" evidence="2">
    <location>
        <begin position="312"/>
        <end position="352"/>
    </location>
</feature>
<accession>A0ABQ7TE21</accession>
<feature type="region of interest" description="Disordered" evidence="2">
    <location>
        <begin position="1231"/>
        <end position="1277"/>
    </location>
</feature>
<comment type="similarity">
    <text evidence="1">Belongs to the SPATA31 family.</text>
</comment>
<feature type="compositionally biased region" description="Basic residues" evidence="2">
    <location>
        <begin position="1233"/>
        <end position="1242"/>
    </location>
</feature>
<feature type="compositionally biased region" description="Basic and acidic residues" evidence="2">
    <location>
        <begin position="1562"/>
        <end position="1580"/>
    </location>
</feature>
<feature type="compositionally biased region" description="Low complexity" evidence="2">
    <location>
        <begin position="2083"/>
        <end position="2103"/>
    </location>
</feature>
<feature type="region of interest" description="Disordered" evidence="2">
    <location>
        <begin position="1779"/>
        <end position="1798"/>
    </location>
</feature>
<proteinExistence type="inferred from homology"/>
<reference evidence="4 5" key="1">
    <citation type="journal article" date="2022" name="Gigascience">
        <title>A chromosome-level genome assembly and annotation of the desert horned lizard, Phrynosoma platyrhinos, provides insight into chromosomal rearrangements among reptiles.</title>
        <authorList>
            <person name="Koochekian N."/>
            <person name="Ascanio A."/>
            <person name="Farleigh K."/>
            <person name="Card D.C."/>
            <person name="Schield D.R."/>
            <person name="Castoe T.A."/>
            <person name="Jezkova T."/>
        </authorList>
    </citation>
    <scope>NUCLEOTIDE SEQUENCE [LARGE SCALE GENOMIC DNA]</scope>
    <source>
        <strain evidence="4">NK-2021</strain>
    </source>
</reference>
<feature type="region of interest" description="Disordered" evidence="2">
    <location>
        <begin position="223"/>
        <end position="246"/>
    </location>
</feature>
<feature type="compositionally biased region" description="Basic residues" evidence="2">
    <location>
        <begin position="321"/>
        <end position="342"/>
    </location>
</feature>
<evidence type="ECO:0000256" key="1">
    <source>
        <dbReference type="ARBA" id="ARBA00035009"/>
    </source>
</evidence>
<feature type="compositionally biased region" description="Basic and acidic residues" evidence="2">
    <location>
        <begin position="1994"/>
        <end position="2014"/>
    </location>
</feature>